<evidence type="ECO:0000313" key="2">
    <source>
        <dbReference type="Proteomes" id="UP000199423"/>
    </source>
</evidence>
<accession>A0A1I7NVM8</accession>
<keyword evidence="2" id="KW-1185">Reference proteome</keyword>
<sequence length="32" mass="3775">MCNLYSQTGNVKAIRRLFNVSHKDDLGVPRRW</sequence>
<organism evidence="1 2">
    <name type="scientific">Hyphomicrobium facile</name>
    <dbReference type="NCBI Taxonomy" id="51670"/>
    <lineage>
        <taxon>Bacteria</taxon>
        <taxon>Pseudomonadati</taxon>
        <taxon>Pseudomonadota</taxon>
        <taxon>Alphaproteobacteria</taxon>
        <taxon>Hyphomicrobiales</taxon>
        <taxon>Hyphomicrobiaceae</taxon>
        <taxon>Hyphomicrobium</taxon>
    </lineage>
</organism>
<dbReference type="Proteomes" id="UP000199423">
    <property type="component" value="Unassembled WGS sequence"/>
</dbReference>
<reference evidence="2" key="1">
    <citation type="submission" date="2016-10" db="EMBL/GenBank/DDBJ databases">
        <authorList>
            <person name="Varghese N."/>
            <person name="Submissions S."/>
        </authorList>
    </citation>
    <scope>NUCLEOTIDE SEQUENCE [LARGE SCALE GENOMIC DNA]</scope>
    <source>
        <strain evidence="2">DSM 1565</strain>
    </source>
</reference>
<gene>
    <name evidence="1" type="ORF">SAMN04488557_3813</name>
</gene>
<dbReference type="STRING" id="51670.SAMN04488557_3813"/>
<name>A0A1I7NVM8_9HYPH</name>
<proteinExistence type="predicted"/>
<dbReference type="AlphaFoldDB" id="A0A1I7NVM8"/>
<evidence type="ECO:0000313" key="1">
    <source>
        <dbReference type="EMBL" id="SFV38716.1"/>
    </source>
</evidence>
<protein>
    <submittedName>
        <fullName evidence="1">Uncharacterized protein</fullName>
    </submittedName>
</protein>
<dbReference type="EMBL" id="FPCH01000004">
    <property type="protein sequence ID" value="SFV38716.1"/>
    <property type="molecule type" value="Genomic_DNA"/>
</dbReference>